<evidence type="ECO:0000256" key="1">
    <source>
        <dbReference type="ARBA" id="ARBA00005369"/>
    </source>
</evidence>
<accession>A0A6G7ZMD2</accession>
<dbReference type="GO" id="GO:0004719">
    <property type="term" value="F:protein-L-isoaspartate (D-aspartate) O-methyltransferase activity"/>
    <property type="evidence" value="ECO:0007669"/>
    <property type="project" value="InterPro"/>
</dbReference>
<name>A0A6G7ZMD2_9SPHN</name>
<organism evidence="4 5">
    <name type="scientific">Sphingomonas sinipercae</name>
    <dbReference type="NCBI Taxonomy" id="2714944"/>
    <lineage>
        <taxon>Bacteria</taxon>
        <taxon>Pseudomonadati</taxon>
        <taxon>Pseudomonadota</taxon>
        <taxon>Alphaproteobacteria</taxon>
        <taxon>Sphingomonadales</taxon>
        <taxon>Sphingomonadaceae</taxon>
        <taxon>Sphingomonas</taxon>
    </lineage>
</organism>
<dbReference type="PANTHER" id="PTHR11579:SF18">
    <property type="entry name" value="PROTEIN-L-ISOASPARTATE O-METHYLTRANSFERASE"/>
    <property type="match status" value="1"/>
</dbReference>
<gene>
    <name evidence="4" type="ORF">G7078_04350</name>
</gene>
<protein>
    <recommendedName>
        <fullName evidence="2">Protein-L-isoaspartate O-methyltransferase</fullName>
    </recommendedName>
    <alternativeName>
        <fullName evidence="3">Protein L-isoaspartyl methyltransferase</fullName>
    </alternativeName>
</protein>
<dbReference type="Pfam" id="PF01135">
    <property type="entry name" value="PCMT"/>
    <property type="match status" value="1"/>
</dbReference>
<evidence type="ECO:0000256" key="2">
    <source>
        <dbReference type="ARBA" id="ARBA00013346"/>
    </source>
</evidence>
<dbReference type="InterPro" id="IPR000682">
    <property type="entry name" value="PCMT"/>
</dbReference>
<dbReference type="EMBL" id="CP049871">
    <property type="protein sequence ID" value="QIL02093.1"/>
    <property type="molecule type" value="Genomic_DNA"/>
</dbReference>
<dbReference type="PANTHER" id="PTHR11579">
    <property type="entry name" value="PROTEIN-L-ISOASPARTATE O-METHYLTRANSFERASE"/>
    <property type="match status" value="1"/>
</dbReference>
<dbReference type="Gene3D" id="3.40.50.150">
    <property type="entry name" value="Vaccinia Virus protein VP39"/>
    <property type="match status" value="1"/>
</dbReference>
<reference evidence="4 5" key="1">
    <citation type="submission" date="2020-03" db="EMBL/GenBank/DDBJ databases">
        <title>Sphingomonas sp. nov., isolated from fish.</title>
        <authorList>
            <person name="Hyun D.-W."/>
            <person name="Bae J.-W."/>
        </authorList>
    </citation>
    <scope>NUCLEOTIDE SEQUENCE [LARGE SCALE GENOMIC DNA]</scope>
    <source>
        <strain evidence="4 5">HDW15C</strain>
    </source>
</reference>
<dbReference type="RefSeq" id="WP_166093369.1">
    <property type="nucleotide sequence ID" value="NZ_CP049871.1"/>
</dbReference>
<proteinExistence type="inferred from homology"/>
<dbReference type="CDD" id="cd02440">
    <property type="entry name" value="AdoMet_MTases"/>
    <property type="match status" value="1"/>
</dbReference>
<comment type="similarity">
    <text evidence="1">Belongs to the methyltransferase superfamily. L-isoaspartyl/D-aspartyl protein methyltransferase family.</text>
</comment>
<dbReference type="KEGG" id="ssin:G7078_04350"/>
<dbReference type="GO" id="GO:0005737">
    <property type="term" value="C:cytoplasm"/>
    <property type="evidence" value="ECO:0007669"/>
    <property type="project" value="TreeGrafter"/>
</dbReference>
<dbReference type="Proteomes" id="UP000502502">
    <property type="component" value="Chromosome"/>
</dbReference>
<dbReference type="InterPro" id="IPR029063">
    <property type="entry name" value="SAM-dependent_MTases_sf"/>
</dbReference>
<dbReference type="AlphaFoldDB" id="A0A6G7ZMD2"/>
<evidence type="ECO:0000313" key="5">
    <source>
        <dbReference type="Proteomes" id="UP000502502"/>
    </source>
</evidence>
<sequence>MTVQTTILDFAAARVAMVDSQLRPQGVNYAPVAEAMAAIPREQFVAEDVWPLAYSDRAVAIGDGRAMSSPTVLGLLLTELAPRAGERALVIGCGTGYSAAVLAEMGVEVVGLECSASLAAEARAKGIEVVEGPLAQGLNGRAPFDLILVDGAVDHLPQPLLDQLASNGRLAAALVDQGISRLTLVRRAGDGFGMQTLGDHGAAPLPGFDRPKSFTF</sequence>
<dbReference type="GO" id="GO:0032259">
    <property type="term" value="P:methylation"/>
    <property type="evidence" value="ECO:0007669"/>
    <property type="project" value="UniProtKB-KW"/>
</dbReference>
<dbReference type="SUPFAM" id="SSF53335">
    <property type="entry name" value="S-adenosyl-L-methionine-dependent methyltransferases"/>
    <property type="match status" value="1"/>
</dbReference>
<evidence type="ECO:0000256" key="3">
    <source>
        <dbReference type="ARBA" id="ARBA00030757"/>
    </source>
</evidence>
<evidence type="ECO:0000313" key="4">
    <source>
        <dbReference type="EMBL" id="QIL02093.1"/>
    </source>
</evidence>
<keyword evidence="5" id="KW-1185">Reference proteome</keyword>
<keyword evidence="4" id="KW-0489">Methyltransferase</keyword>
<keyword evidence="4" id="KW-0808">Transferase</keyword>